<feature type="coiled-coil region" evidence="1">
    <location>
        <begin position="256"/>
        <end position="283"/>
    </location>
</feature>
<dbReference type="STRING" id="1684307.A0A316U8W6"/>
<dbReference type="RefSeq" id="XP_025348860.1">
    <property type="nucleotide sequence ID" value="XM_025494166.1"/>
</dbReference>
<sequence>MVSFFSSSKGAAPQDDQSQPGPSKISPPSQSPPTAAPAPPMSRQTASTSNSSLYASMEDSALVVLTRTAAFTAGGGLLGSAVGIMRAEANVPPILLAVRGARSTFLFAGPFYAVREYILNPLWATYLPPAEGQRRSPHFKDLGTSPLAGGIVGLITALITRRGAQVAQATALYAAICFSGQVVGNELNVLRLRQVAKGEEREREQVENGARDSVRDGPLIRGFAFKERETDSFPKEKADNETFFGKFFSSIPRVAKISDEEYISKLEERRKELEEELKAVEQEA</sequence>
<evidence type="ECO:0000313" key="4">
    <source>
        <dbReference type="Proteomes" id="UP000245942"/>
    </source>
</evidence>
<reference evidence="3 4" key="1">
    <citation type="journal article" date="2018" name="Mol. Biol. Evol.">
        <title>Broad Genomic Sampling Reveals a Smut Pathogenic Ancestry of the Fungal Clade Ustilaginomycotina.</title>
        <authorList>
            <person name="Kijpornyongpan T."/>
            <person name="Mondo S.J."/>
            <person name="Barry K."/>
            <person name="Sandor L."/>
            <person name="Lee J."/>
            <person name="Lipzen A."/>
            <person name="Pangilinan J."/>
            <person name="LaButti K."/>
            <person name="Hainaut M."/>
            <person name="Henrissat B."/>
            <person name="Grigoriev I.V."/>
            <person name="Spatafora J.W."/>
            <person name="Aime M.C."/>
        </authorList>
    </citation>
    <scope>NUCLEOTIDE SEQUENCE [LARGE SCALE GENOMIC DNA]</scope>
    <source>
        <strain evidence="3 4">MCA 4718</strain>
    </source>
</reference>
<dbReference type="Proteomes" id="UP000245942">
    <property type="component" value="Unassembled WGS sequence"/>
</dbReference>
<feature type="compositionally biased region" description="Low complexity" evidence="2">
    <location>
        <begin position="17"/>
        <end position="28"/>
    </location>
</feature>
<feature type="compositionally biased region" description="Pro residues" evidence="2">
    <location>
        <begin position="29"/>
        <end position="40"/>
    </location>
</feature>
<organism evidence="3 4">
    <name type="scientific">Pseudomicrostroma glucosiphilum</name>
    <dbReference type="NCBI Taxonomy" id="1684307"/>
    <lineage>
        <taxon>Eukaryota</taxon>
        <taxon>Fungi</taxon>
        <taxon>Dikarya</taxon>
        <taxon>Basidiomycota</taxon>
        <taxon>Ustilaginomycotina</taxon>
        <taxon>Exobasidiomycetes</taxon>
        <taxon>Microstromatales</taxon>
        <taxon>Microstromatales incertae sedis</taxon>
        <taxon>Pseudomicrostroma</taxon>
    </lineage>
</organism>
<evidence type="ECO:0000256" key="1">
    <source>
        <dbReference type="SAM" id="Coils"/>
    </source>
</evidence>
<gene>
    <name evidence="3" type="ORF">BCV69DRAFT_297920</name>
</gene>
<dbReference type="PANTHER" id="PTHR41390">
    <property type="entry name" value="CHROMOSOME 7, WHOLE GENOME SHOTGUN SEQUENCE"/>
    <property type="match status" value="1"/>
</dbReference>
<dbReference type="AlphaFoldDB" id="A0A316U8W6"/>
<keyword evidence="1" id="KW-0175">Coiled coil</keyword>
<dbReference type="PANTHER" id="PTHR41390:SF1">
    <property type="entry name" value="NADH-UBIQUINONE OXIDOREDUCTASE 213 KDA SUBUNIT"/>
    <property type="match status" value="1"/>
</dbReference>
<dbReference type="EMBL" id="KZ819324">
    <property type="protein sequence ID" value="PWN21700.1"/>
    <property type="molecule type" value="Genomic_DNA"/>
</dbReference>
<proteinExistence type="predicted"/>
<feature type="region of interest" description="Disordered" evidence="2">
    <location>
        <begin position="1"/>
        <end position="50"/>
    </location>
</feature>
<evidence type="ECO:0000256" key="2">
    <source>
        <dbReference type="SAM" id="MobiDB-lite"/>
    </source>
</evidence>
<name>A0A316U8W6_9BASI</name>
<protein>
    <submittedName>
        <fullName evidence="3">Uncharacterized protein</fullName>
    </submittedName>
</protein>
<dbReference type="OrthoDB" id="3366659at2759"/>
<accession>A0A316U8W6</accession>
<evidence type="ECO:0000313" key="3">
    <source>
        <dbReference type="EMBL" id="PWN21700.1"/>
    </source>
</evidence>
<dbReference type="GeneID" id="37015900"/>
<keyword evidence="4" id="KW-1185">Reference proteome</keyword>